<evidence type="ECO:0000313" key="3">
    <source>
        <dbReference type="Proteomes" id="UP001477870"/>
    </source>
</evidence>
<evidence type="ECO:0000313" key="2">
    <source>
        <dbReference type="EMBL" id="MEM5501750.1"/>
    </source>
</evidence>
<dbReference type="Proteomes" id="UP001477870">
    <property type="component" value="Unassembled WGS sequence"/>
</dbReference>
<gene>
    <name evidence="2" type="ORF">WNY59_09120</name>
</gene>
<comment type="caution">
    <text evidence="2">The sequence shown here is derived from an EMBL/GenBank/DDBJ whole genome shotgun (WGS) entry which is preliminary data.</text>
</comment>
<reference evidence="2 3" key="1">
    <citation type="submission" date="2024-03" db="EMBL/GenBank/DDBJ databases">
        <title>Community enrichment and isolation of bacterial strains for fucoidan degradation.</title>
        <authorList>
            <person name="Sichert A."/>
        </authorList>
    </citation>
    <scope>NUCLEOTIDE SEQUENCE [LARGE SCALE GENOMIC DNA]</scope>
    <source>
        <strain evidence="2 3">AS62</strain>
    </source>
</reference>
<proteinExistence type="predicted"/>
<protein>
    <submittedName>
        <fullName evidence="2">Uncharacterized protein</fullName>
    </submittedName>
</protein>
<organism evidence="2 3">
    <name type="scientific">Ahrensia kielensis</name>
    <dbReference type="NCBI Taxonomy" id="76980"/>
    <lineage>
        <taxon>Bacteria</taxon>
        <taxon>Pseudomonadati</taxon>
        <taxon>Pseudomonadota</taxon>
        <taxon>Alphaproteobacteria</taxon>
        <taxon>Hyphomicrobiales</taxon>
        <taxon>Ahrensiaceae</taxon>
        <taxon>Ahrensia</taxon>
    </lineage>
</organism>
<name>A0ABU9T6J8_9HYPH</name>
<feature type="chain" id="PRO_5045098823" evidence="1">
    <location>
        <begin position="28"/>
        <end position="125"/>
    </location>
</feature>
<feature type="signal peptide" evidence="1">
    <location>
        <begin position="1"/>
        <end position="27"/>
    </location>
</feature>
<keyword evidence="3" id="KW-1185">Reference proteome</keyword>
<dbReference type="RefSeq" id="WP_342848188.1">
    <property type="nucleotide sequence ID" value="NZ_JBBMQO010000004.1"/>
</dbReference>
<sequence>MRVLSAIKFVKPFAGLVVLASISPPLAHGQALSWKQEKCVRYSDAWDKAITLYDKDKMSADFVVEHERFIKAKCDHDIHVCPVSDYDLEVANAMVVASMNAGTASTFPPFTCRDENKELPNFKGK</sequence>
<accession>A0ABU9T6J8</accession>
<keyword evidence="1" id="KW-0732">Signal</keyword>
<evidence type="ECO:0000256" key="1">
    <source>
        <dbReference type="SAM" id="SignalP"/>
    </source>
</evidence>
<dbReference type="EMBL" id="JBBMQO010000004">
    <property type="protein sequence ID" value="MEM5501750.1"/>
    <property type="molecule type" value="Genomic_DNA"/>
</dbReference>